<name>A0ABP1RBE0_9HEXA</name>
<sequence length="263" mass="29326">MIVGAVRCKCHSVATVVTTLMGALIRVPDDPSVGTMKLPSLMKTLPMQHRSKPKPIPPPHISKPKPLPPPPPPKKKPIVDKSHLLKKYLHESKSTIQPIHKKKSDTHFRKKSERSNKKKKEEPAKVEKKEEKKVEKEAPKPKPPKDEKKSESVKQEISSTSSSSSVKTPSDDMKFRNSDAREHHFDSAVKRRGSSFDAVVSHSYQVKSSQYDPVAPMGNMDNTKRKSDYQTMPSSANPSQFDSSKNASATILYNKGLPPEPPL</sequence>
<feature type="compositionally biased region" description="Basic and acidic residues" evidence="1">
    <location>
        <begin position="113"/>
        <end position="154"/>
    </location>
</feature>
<dbReference type="EMBL" id="CAXLJM020000066">
    <property type="protein sequence ID" value="CAL8121744.1"/>
    <property type="molecule type" value="Genomic_DNA"/>
</dbReference>
<feature type="compositionally biased region" description="Low complexity" evidence="1">
    <location>
        <begin position="155"/>
        <end position="168"/>
    </location>
</feature>
<feature type="compositionally biased region" description="Basic residues" evidence="1">
    <location>
        <begin position="99"/>
        <end position="112"/>
    </location>
</feature>
<organism evidence="2 3">
    <name type="scientific">Orchesella dallaii</name>
    <dbReference type="NCBI Taxonomy" id="48710"/>
    <lineage>
        <taxon>Eukaryota</taxon>
        <taxon>Metazoa</taxon>
        <taxon>Ecdysozoa</taxon>
        <taxon>Arthropoda</taxon>
        <taxon>Hexapoda</taxon>
        <taxon>Collembola</taxon>
        <taxon>Entomobryomorpha</taxon>
        <taxon>Entomobryoidea</taxon>
        <taxon>Orchesellidae</taxon>
        <taxon>Orchesellinae</taxon>
        <taxon>Orchesella</taxon>
    </lineage>
</organism>
<evidence type="ECO:0000313" key="3">
    <source>
        <dbReference type="Proteomes" id="UP001642540"/>
    </source>
</evidence>
<dbReference type="Proteomes" id="UP001642540">
    <property type="component" value="Unassembled WGS sequence"/>
</dbReference>
<feature type="compositionally biased region" description="Pro residues" evidence="1">
    <location>
        <begin position="54"/>
        <end position="72"/>
    </location>
</feature>
<comment type="caution">
    <text evidence="2">The sequence shown here is derived from an EMBL/GenBank/DDBJ whole genome shotgun (WGS) entry which is preliminary data.</text>
</comment>
<evidence type="ECO:0000256" key="1">
    <source>
        <dbReference type="SAM" id="MobiDB-lite"/>
    </source>
</evidence>
<proteinExistence type="predicted"/>
<feature type="compositionally biased region" description="Polar residues" evidence="1">
    <location>
        <begin position="202"/>
        <end position="211"/>
    </location>
</feature>
<reference evidence="2 3" key="1">
    <citation type="submission" date="2024-08" db="EMBL/GenBank/DDBJ databases">
        <authorList>
            <person name="Cucini C."/>
            <person name="Frati F."/>
        </authorList>
    </citation>
    <scope>NUCLEOTIDE SEQUENCE [LARGE SCALE GENOMIC DNA]</scope>
</reference>
<accession>A0ABP1RBE0</accession>
<keyword evidence="3" id="KW-1185">Reference proteome</keyword>
<feature type="compositionally biased region" description="Basic and acidic residues" evidence="1">
    <location>
        <begin position="169"/>
        <end position="189"/>
    </location>
</feature>
<protein>
    <submittedName>
        <fullName evidence="2">Uncharacterized protein</fullName>
    </submittedName>
</protein>
<gene>
    <name evidence="2" type="ORF">ODALV1_LOCUS19518</name>
</gene>
<feature type="region of interest" description="Disordered" evidence="1">
    <location>
        <begin position="47"/>
        <end position="263"/>
    </location>
</feature>
<feature type="compositionally biased region" description="Polar residues" evidence="1">
    <location>
        <begin position="229"/>
        <end position="251"/>
    </location>
</feature>
<feature type="compositionally biased region" description="Basic and acidic residues" evidence="1">
    <location>
        <begin position="77"/>
        <end position="93"/>
    </location>
</feature>
<evidence type="ECO:0000313" key="2">
    <source>
        <dbReference type="EMBL" id="CAL8121744.1"/>
    </source>
</evidence>